<keyword evidence="1" id="KW-0472">Membrane</keyword>
<evidence type="ECO:0000313" key="2">
    <source>
        <dbReference type="EMBL" id="MBU9711118.1"/>
    </source>
</evidence>
<keyword evidence="1" id="KW-0812">Transmembrane</keyword>
<organism evidence="2 3">
    <name type="scientific">Evansella tamaricis</name>
    <dbReference type="NCBI Taxonomy" id="2069301"/>
    <lineage>
        <taxon>Bacteria</taxon>
        <taxon>Bacillati</taxon>
        <taxon>Bacillota</taxon>
        <taxon>Bacilli</taxon>
        <taxon>Bacillales</taxon>
        <taxon>Bacillaceae</taxon>
        <taxon>Evansella</taxon>
    </lineage>
</organism>
<evidence type="ECO:0000256" key="1">
    <source>
        <dbReference type="SAM" id="Phobius"/>
    </source>
</evidence>
<comment type="caution">
    <text evidence="2">The sequence shown here is derived from an EMBL/GenBank/DDBJ whole genome shotgun (WGS) entry which is preliminary data.</text>
</comment>
<dbReference type="RefSeq" id="WP_217065007.1">
    <property type="nucleotide sequence ID" value="NZ_JAHQCS010000057.1"/>
</dbReference>
<proteinExistence type="predicted"/>
<protein>
    <submittedName>
        <fullName evidence="2">Uncharacterized protein</fullName>
    </submittedName>
</protein>
<feature type="transmembrane region" description="Helical" evidence="1">
    <location>
        <begin position="14"/>
        <end position="31"/>
    </location>
</feature>
<dbReference type="EMBL" id="JAHQCS010000057">
    <property type="protein sequence ID" value="MBU9711118.1"/>
    <property type="molecule type" value="Genomic_DNA"/>
</dbReference>
<name>A0ABS6JBR6_9BACI</name>
<evidence type="ECO:0000313" key="3">
    <source>
        <dbReference type="Proteomes" id="UP000784880"/>
    </source>
</evidence>
<sequence length="150" mass="17429">MDEGRIKKPLYKKWWVYAIILFVILGVIFSGENEEIAGENDNNLVLPDFEIVEEDDVSLGDVIRKSYWIYPEGGTLTEEQFEQTSINIVENLKKEFDFNAISLFFIDDPDNPVGYQIGMTEYVPNGEWSDAIEYSAGDYKDHEYVFKFNE</sequence>
<dbReference type="Proteomes" id="UP000784880">
    <property type="component" value="Unassembled WGS sequence"/>
</dbReference>
<keyword evidence="1" id="KW-1133">Transmembrane helix</keyword>
<accession>A0ABS6JBR6</accession>
<reference evidence="2 3" key="1">
    <citation type="submission" date="2021-06" db="EMBL/GenBank/DDBJ databases">
        <title>Bacillus sp. RD4P76, an endophyte from a halophyte.</title>
        <authorList>
            <person name="Sun J.-Q."/>
        </authorList>
    </citation>
    <scope>NUCLEOTIDE SEQUENCE [LARGE SCALE GENOMIC DNA]</scope>
    <source>
        <strain evidence="2 3">CGMCC 1.15917</strain>
    </source>
</reference>
<keyword evidence="3" id="KW-1185">Reference proteome</keyword>
<gene>
    <name evidence="2" type="ORF">KS419_05115</name>
</gene>